<proteinExistence type="predicted"/>
<gene>
    <name evidence="1" type="ORF">SKAU_G00407810</name>
</gene>
<dbReference type="EMBL" id="JAINUF010000021">
    <property type="protein sequence ID" value="KAJ8335142.1"/>
    <property type="molecule type" value="Genomic_DNA"/>
</dbReference>
<organism evidence="1 2">
    <name type="scientific">Synaphobranchus kaupii</name>
    <name type="common">Kaup's arrowtooth eel</name>
    <dbReference type="NCBI Taxonomy" id="118154"/>
    <lineage>
        <taxon>Eukaryota</taxon>
        <taxon>Metazoa</taxon>
        <taxon>Chordata</taxon>
        <taxon>Craniata</taxon>
        <taxon>Vertebrata</taxon>
        <taxon>Euteleostomi</taxon>
        <taxon>Actinopterygii</taxon>
        <taxon>Neopterygii</taxon>
        <taxon>Teleostei</taxon>
        <taxon>Anguilliformes</taxon>
        <taxon>Synaphobranchidae</taxon>
        <taxon>Synaphobranchus</taxon>
    </lineage>
</organism>
<evidence type="ECO:0000313" key="1">
    <source>
        <dbReference type="EMBL" id="KAJ8335142.1"/>
    </source>
</evidence>
<keyword evidence="2" id="KW-1185">Reference proteome</keyword>
<dbReference type="Proteomes" id="UP001152622">
    <property type="component" value="Chromosome 21"/>
</dbReference>
<protein>
    <submittedName>
        <fullName evidence="1">Uncharacterized protein</fullName>
    </submittedName>
</protein>
<accession>A0A9Q1EAC4</accession>
<dbReference type="AlphaFoldDB" id="A0A9Q1EAC4"/>
<name>A0A9Q1EAC4_SYNKA</name>
<comment type="caution">
    <text evidence="1">The sequence shown here is derived from an EMBL/GenBank/DDBJ whole genome shotgun (WGS) entry which is preliminary data.</text>
</comment>
<sequence>MKSLRLKSSDFFHRAFVHKNNNNFVFVLFFLEGEEGSTSTKVSGFLTAPSVETLEGHALGVLSPSCSPDPLLWKEYSLSHPALNCTCSGISQQRNVHPLSPSP</sequence>
<evidence type="ECO:0000313" key="2">
    <source>
        <dbReference type="Proteomes" id="UP001152622"/>
    </source>
</evidence>
<reference evidence="1" key="1">
    <citation type="journal article" date="2023" name="Science">
        <title>Genome structures resolve the early diversification of teleost fishes.</title>
        <authorList>
            <person name="Parey E."/>
            <person name="Louis A."/>
            <person name="Montfort J."/>
            <person name="Bouchez O."/>
            <person name="Roques C."/>
            <person name="Iampietro C."/>
            <person name="Lluch J."/>
            <person name="Castinel A."/>
            <person name="Donnadieu C."/>
            <person name="Desvignes T."/>
            <person name="Floi Bucao C."/>
            <person name="Jouanno E."/>
            <person name="Wen M."/>
            <person name="Mejri S."/>
            <person name="Dirks R."/>
            <person name="Jansen H."/>
            <person name="Henkel C."/>
            <person name="Chen W.J."/>
            <person name="Zahm M."/>
            <person name="Cabau C."/>
            <person name="Klopp C."/>
            <person name="Thompson A.W."/>
            <person name="Robinson-Rechavi M."/>
            <person name="Braasch I."/>
            <person name="Lecointre G."/>
            <person name="Bobe J."/>
            <person name="Postlethwait J.H."/>
            <person name="Berthelot C."/>
            <person name="Roest Crollius H."/>
            <person name="Guiguen Y."/>
        </authorList>
    </citation>
    <scope>NUCLEOTIDE SEQUENCE</scope>
    <source>
        <strain evidence="1">WJC10195</strain>
    </source>
</reference>